<dbReference type="InterPro" id="IPR031307">
    <property type="entry name" value="Ninja_fam"/>
</dbReference>
<dbReference type="PANTHER" id="PTHR31413:SF31">
    <property type="entry name" value="NINJA-FAMILY PROTEIN AFP3"/>
    <property type="match status" value="1"/>
</dbReference>
<dbReference type="InterPro" id="IPR032310">
    <property type="entry name" value="NLS_NINJA_AFP-like"/>
</dbReference>
<dbReference type="PANTHER" id="PTHR31413">
    <property type="entry name" value="AFP HOMOLOG 2"/>
    <property type="match status" value="1"/>
</dbReference>
<comment type="similarity">
    <text evidence="2 4">Belongs to the Ninja family.</text>
</comment>
<dbReference type="Pfam" id="PF16136">
    <property type="entry name" value="NLS_NINJA_AFP"/>
    <property type="match status" value="1"/>
</dbReference>
<sequence>MEEEVAARVACGSRDFLRRFVGGGREELAEAKMGELSEVELSLGLSLGGCSVMEPEERCFIRSSSIDTLSAFPPRAGAPLARTCSLPADSEEEQRKRKQLQSLKRVEAKRKRSEKRRWKAGTTDGNDDMLEEEMEHPAVGGATDGVVRPLPRTLARKARGQMVDVTPETRVSVGSQGSGFYGGVSDFECPPKHGMKDFVSAADHFCNICSIISENHHRDVRSLSAMNPTTSLIRKRVTFGEEEDERPRKAAWHATSKGVKKREGGRDMMLDMPSVSTGGDGPNGRRIEGFLYKYRDGEDVRIVCICHGRFFTPAEFVKHGGGGDVAHPLRHIVVKPSPSALLQ</sequence>
<accession>A0A426YMY7</accession>
<feature type="domain" description="Ethylene-responsive binding factor-associated repression" evidence="6">
    <location>
        <begin position="37"/>
        <end position="66"/>
    </location>
</feature>
<dbReference type="Proteomes" id="UP000287651">
    <property type="component" value="Unassembled WGS sequence"/>
</dbReference>
<evidence type="ECO:0000259" key="6">
    <source>
        <dbReference type="Pfam" id="PF07897"/>
    </source>
</evidence>
<dbReference type="GO" id="GO:0007165">
    <property type="term" value="P:signal transduction"/>
    <property type="evidence" value="ECO:0007669"/>
    <property type="project" value="InterPro"/>
</dbReference>
<proteinExistence type="inferred from homology"/>
<name>A0A426YMY7_ENSVE</name>
<feature type="compositionally biased region" description="Basic residues" evidence="5">
    <location>
        <begin position="107"/>
        <end position="119"/>
    </location>
</feature>
<comment type="subcellular location">
    <subcellularLocation>
        <location evidence="1 4">Nucleus</location>
    </subcellularLocation>
</comment>
<dbReference type="Pfam" id="PF16135">
    <property type="entry name" value="TDBD"/>
    <property type="match status" value="1"/>
</dbReference>
<protein>
    <recommendedName>
        <fullName evidence="4">Ninja-family protein</fullName>
    </recommendedName>
    <alternativeName>
        <fullName evidence="4">ABI-binding protein</fullName>
    </alternativeName>
</protein>
<evidence type="ECO:0000256" key="5">
    <source>
        <dbReference type="SAM" id="MobiDB-lite"/>
    </source>
</evidence>
<evidence type="ECO:0000259" key="7">
    <source>
        <dbReference type="Pfam" id="PF16135"/>
    </source>
</evidence>
<dbReference type="GO" id="GO:0045892">
    <property type="term" value="P:negative regulation of DNA-templated transcription"/>
    <property type="evidence" value="ECO:0007669"/>
    <property type="project" value="TreeGrafter"/>
</dbReference>
<evidence type="ECO:0000313" key="9">
    <source>
        <dbReference type="Proteomes" id="UP000287651"/>
    </source>
</evidence>
<feature type="region of interest" description="Disordered" evidence="5">
    <location>
        <begin position="239"/>
        <end position="262"/>
    </location>
</feature>
<feature type="domain" description="Tify" evidence="7">
    <location>
        <begin position="301"/>
        <end position="334"/>
    </location>
</feature>
<comment type="function">
    <text evidence="4">Acts as a negative regulator of abscisic acid (ABA) response.</text>
</comment>
<dbReference type="InterPro" id="IPR012463">
    <property type="entry name" value="Ninja_motif"/>
</dbReference>
<dbReference type="InterPro" id="IPR032308">
    <property type="entry name" value="TDBD"/>
</dbReference>
<gene>
    <name evidence="8" type="ORF">B296_00038453</name>
</gene>
<evidence type="ECO:0000313" key="8">
    <source>
        <dbReference type="EMBL" id="RRT53081.1"/>
    </source>
</evidence>
<feature type="region of interest" description="Disordered" evidence="5">
    <location>
        <begin position="86"/>
        <end position="129"/>
    </location>
</feature>
<organism evidence="8 9">
    <name type="scientific">Ensete ventricosum</name>
    <name type="common">Abyssinian banana</name>
    <name type="synonym">Musa ensete</name>
    <dbReference type="NCBI Taxonomy" id="4639"/>
    <lineage>
        <taxon>Eukaryota</taxon>
        <taxon>Viridiplantae</taxon>
        <taxon>Streptophyta</taxon>
        <taxon>Embryophyta</taxon>
        <taxon>Tracheophyta</taxon>
        <taxon>Spermatophyta</taxon>
        <taxon>Magnoliopsida</taxon>
        <taxon>Liliopsida</taxon>
        <taxon>Zingiberales</taxon>
        <taxon>Musaceae</taxon>
        <taxon>Ensete</taxon>
    </lineage>
</organism>
<evidence type="ECO:0000256" key="1">
    <source>
        <dbReference type="ARBA" id="ARBA00004123"/>
    </source>
</evidence>
<reference evidence="8 9" key="1">
    <citation type="journal article" date="2014" name="Agronomy (Basel)">
        <title>A Draft Genome Sequence for Ensete ventricosum, the Drought-Tolerant Tree Against Hunger.</title>
        <authorList>
            <person name="Harrison J."/>
            <person name="Moore K.A."/>
            <person name="Paszkiewicz K."/>
            <person name="Jones T."/>
            <person name="Grant M."/>
            <person name="Ambacheew D."/>
            <person name="Muzemil S."/>
            <person name="Studholme D.J."/>
        </authorList>
    </citation>
    <scope>NUCLEOTIDE SEQUENCE [LARGE SCALE GENOMIC DNA]</scope>
</reference>
<dbReference type="Pfam" id="PF07897">
    <property type="entry name" value="EAR"/>
    <property type="match status" value="1"/>
</dbReference>
<dbReference type="GO" id="GO:0005634">
    <property type="term" value="C:nucleus"/>
    <property type="evidence" value="ECO:0007669"/>
    <property type="project" value="UniProtKB-SubCell"/>
</dbReference>
<comment type="caution">
    <text evidence="8">The sequence shown here is derived from an EMBL/GenBank/DDBJ whole genome shotgun (WGS) entry which is preliminary data.</text>
</comment>
<evidence type="ECO:0000256" key="4">
    <source>
        <dbReference type="RuleBase" id="RU369029"/>
    </source>
</evidence>
<evidence type="ECO:0000256" key="3">
    <source>
        <dbReference type="ARBA" id="ARBA00023242"/>
    </source>
</evidence>
<dbReference type="EMBL" id="AMZH03011318">
    <property type="protein sequence ID" value="RRT53081.1"/>
    <property type="molecule type" value="Genomic_DNA"/>
</dbReference>
<evidence type="ECO:0000256" key="2">
    <source>
        <dbReference type="ARBA" id="ARBA00006081"/>
    </source>
</evidence>
<dbReference type="AlphaFoldDB" id="A0A426YMY7"/>
<keyword evidence="3 4" id="KW-0539">Nucleus</keyword>